<evidence type="ECO:0008006" key="3">
    <source>
        <dbReference type="Google" id="ProtNLM"/>
    </source>
</evidence>
<comment type="caution">
    <text evidence="2">The sequence shown here is derived from an EMBL/GenBank/DDBJ whole genome shotgun (WGS) entry which is preliminary data.</text>
</comment>
<dbReference type="EMBL" id="LAZR01002444">
    <property type="protein sequence ID" value="KKN29972.1"/>
    <property type="molecule type" value="Genomic_DNA"/>
</dbReference>
<dbReference type="PANTHER" id="PTHR43300">
    <property type="entry name" value="ACETYLTRANSFERASE"/>
    <property type="match status" value="1"/>
</dbReference>
<gene>
    <name evidence="2" type="ORF">LCGC14_0838610</name>
</gene>
<evidence type="ECO:0000256" key="1">
    <source>
        <dbReference type="ARBA" id="ARBA00022679"/>
    </source>
</evidence>
<accession>A0A0F9PZ13</accession>
<dbReference type="SUPFAM" id="SSF51161">
    <property type="entry name" value="Trimeric LpxA-like enzymes"/>
    <property type="match status" value="1"/>
</dbReference>
<dbReference type="AlphaFoldDB" id="A0A0F9PZ13"/>
<dbReference type="Gene3D" id="2.160.10.10">
    <property type="entry name" value="Hexapeptide repeat proteins"/>
    <property type="match status" value="1"/>
</dbReference>
<dbReference type="Pfam" id="PF14602">
    <property type="entry name" value="Hexapep_2"/>
    <property type="match status" value="1"/>
</dbReference>
<dbReference type="PANTHER" id="PTHR43300:SF11">
    <property type="entry name" value="ACETYLTRANSFERASE RV3034C-RELATED"/>
    <property type="match status" value="1"/>
</dbReference>
<protein>
    <recommendedName>
        <fullName evidence="3">Acetyltransferase</fullName>
    </recommendedName>
</protein>
<evidence type="ECO:0000313" key="2">
    <source>
        <dbReference type="EMBL" id="KKN29972.1"/>
    </source>
</evidence>
<dbReference type="CDD" id="cd04647">
    <property type="entry name" value="LbH_MAT_like"/>
    <property type="match status" value="1"/>
</dbReference>
<keyword evidence="1" id="KW-0808">Transferase</keyword>
<dbReference type="InterPro" id="IPR050179">
    <property type="entry name" value="Trans_hexapeptide_repeat"/>
</dbReference>
<dbReference type="Pfam" id="PF00132">
    <property type="entry name" value="Hexapep"/>
    <property type="match status" value="1"/>
</dbReference>
<dbReference type="InterPro" id="IPR018357">
    <property type="entry name" value="Hexapep_transf_CS"/>
</dbReference>
<organism evidence="2">
    <name type="scientific">marine sediment metagenome</name>
    <dbReference type="NCBI Taxonomy" id="412755"/>
    <lineage>
        <taxon>unclassified sequences</taxon>
        <taxon>metagenomes</taxon>
        <taxon>ecological metagenomes</taxon>
    </lineage>
</organism>
<feature type="non-terminal residue" evidence="2">
    <location>
        <position position="144"/>
    </location>
</feature>
<reference evidence="2" key="1">
    <citation type="journal article" date="2015" name="Nature">
        <title>Complex archaea that bridge the gap between prokaryotes and eukaryotes.</title>
        <authorList>
            <person name="Spang A."/>
            <person name="Saw J.H."/>
            <person name="Jorgensen S.L."/>
            <person name="Zaremba-Niedzwiedzka K."/>
            <person name="Martijn J."/>
            <person name="Lind A.E."/>
            <person name="van Eijk R."/>
            <person name="Schleper C."/>
            <person name="Guy L."/>
            <person name="Ettema T.J."/>
        </authorList>
    </citation>
    <scope>NUCLEOTIDE SEQUENCE</scope>
</reference>
<dbReference type="GO" id="GO:0016740">
    <property type="term" value="F:transferase activity"/>
    <property type="evidence" value="ECO:0007669"/>
    <property type="project" value="UniProtKB-KW"/>
</dbReference>
<dbReference type="InterPro" id="IPR001451">
    <property type="entry name" value="Hexapep"/>
</dbReference>
<sequence>MNNEQRDLAKGSVARRVRSVLFLLPAWFAPHKALRVLFHRLRGVSIGRNVEIGYYCIIGNVHPQRIHIEENAVITANCVILEHDNSFYYTGEGDVIVGDVYIRKNSFVGIGSVIMPGVEIGEHSIVGALSFVKESVPSYHIVAG</sequence>
<dbReference type="InterPro" id="IPR011004">
    <property type="entry name" value="Trimer_LpxA-like_sf"/>
</dbReference>
<dbReference type="PROSITE" id="PS00101">
    <property type="entry name" value="HEXAPEP_TRANSFERASES"/>
    <property type="match status" value="1"/>
</dbReference>
<name>A0A0F9PZ13_9ZZZZ</name>
<proteinExistence type="predicted"/>